<organism evidence="1 2">
    <name type="scientific">Diphasiastrum complanatum</name>
    <name type="common">Issler's clubmoss</name>
    <name type="synonym">Lycopodium complanatum</name>
    <dbReference type="NCBI Taxonomy" id="34168"/>
    <lineage>
        <taxon>Eukaryota</taxon>
        <taxon>Viridiplantae</taxon>
        <taxon>Streptophyta</taxon>
        <taxon>Embryophyta</taxon>
        <taxon>Tracheophyta</taxon>
        <taxon>Lycopodiopsida</taxon>
        <taxon>Lycopodiales</taxon>
        <taxon>Lycopodiaceae</taxon>
        <taxon>Lycopodioideae</taxon>
        <taxon>Diphasiastrum</taxon>
    </lineage>
</organism>
<proteinExistence type="predicted"/>
<evidence type="ECO:0000313" key="2">
    <source>
        <dbReference type="Proteomes" id="UP001162992"/>
    </source>
</evidence>
<name>A0ACC2DYP7_DIPCM</name>
<gene>
    <name evidence="1" type="ORF">O6H91_04G081700</name>
</gene>
<comment type="caution">
    <text evidence="1">The sequence shown here is derived from an EMBL/GenBank/DDBJ whole genome shotgun (WGS) entry which is preliminary data.</text>
</comment>
<protein>
    <submittedName>
        <fullName evidence="1">Uncharacterized protein</fullName>
    </submittedName>
</protein>
<sequence length="226" mass="24148">MAALELKKHRIAFIPGTGRMGGLIADHVAKAGLNVIIGSRSKDKAVAAAAKISHSSSNGTVTGFTNEEAASLGTIIVWSPFGPLAERDALLKSLAQQLKDKVIIDVTNILYLLDESSWGQVSSTLLNEKALGVPARWTTAFKSTFWKLLEALPDTNNPHHTFVAGDDPEAVDITIALVESIPGFKGVKAGGLKYSKLVEVLGPTWLVELDKLNGGGNYRTGWRFGL</sequence>
<accession>A0ACC2DYP7</accession>
<keyword evidence="2" id="KW-1185">Reference proteome</keyword>
<dbReference type="EMBL" id="CM055095">
    <property type="protein sequence ID" value="KAJ7559361.1"/>
    <property type="molecule type" value="Genomic_DNA"/>
</dbReference>
<reference evidence="2" key="1">
    <citation type="journal article" date="2024" name="Proc. Natl. Acad. Sci. U.S.A.">
        <title>Extraordinary preservation of gene collinearity over three hundred million years revealed in homosporous lycophytes.</title>
        <authorList>
            <person name="Li C."/>
            <person name="Wickell D."/>
            <person name="Kuo L.Y."/>
            <person name="Chen X."/>
            <person name="Nie B."/>
            <person name="Liao X."/>
            <person name="Peng D."/>
            <person name="Ji J."/>
            <person name="Jenkins J."/>
            <person name="Williams M."/>
            <person name="Shu S."/>
            <person name="Plott C."/>
            <person name="Barry K."/>
            <person name="Rajasekar S."/>
            <person name="Grimwood J."/>
            <person name="Han X."/>
            <person name="Sun S."/>
            <person name="Hou Z."/>
            <person name="He W."/>
            <person name="Dai G."/>
            <person name="Sun C."/>
            <person name="Schmutz J."/>
            <person name="Leebens-Mack J.H."/>
            <person name="Li F.W."/>
            <person name="Wang L."/>
        </authorList>
    </citation>
    <scope>NUCLEOTIDE SEQUENCE [LARGE SCALE GENOMIC DNA]</scope>
    <source>
        <strain evidence="2">cv. PW_Plant_1</strain>
    </source>
</reference>
<dbReference type="Proteomes" id="UP001162992">
    <property type="component" value="Chromosome 4"/>
</dbReference>
<evidence type="ECO:0000313" key="1">
    <source>
        <dbReference type="EMBL" id="KAJ7559361.1"/>
    </source>
</evidence>